<accession>A0AAP0SJQ2</accession>
<dbReference type="SMART" id="SM00072">
    <property type="entry name" value="GuKc"/>
    <property type="match status" value="1"/>
</dbReference>
<evidence type="ECO:0000256" key="1">
    <source>
        <dbReference type="ARBA" id="ARBA00000373"/>
    </source>
</evidence>
<dbReference type="InterPro" id="IPR027417">
    <property type="entry name" value="P-loop_NTPase"/>
</dbReference>
<dbReference type="HAMAP" id="MF_00836">
    <property type="entry name" value="PhnN"/>
    <property type="match status" value="1"/>
</dbReference>
<evidence type="ECO:0000313" key="8">
    <source>
        <dbReference type="EMBL" id="KDO01863.2"/>
    </source>
</evidence>
<dbReference type="GO" id="GO:0033863">
    <property type="term" value="F:ribose 1,5-bisphosphate phosphokinase activity"/>
    <property type="evidence" value="ECO:0007669"/>
    <property type="project" value="UniProtKB-UniRule"/>
</dbReference>
<keyword evidence="5 6" id="KW-0067">ATP-binding</keyword>
<gene>
    <name evidence="6 8" type="primary">phnN</name>
    <name evidence="8" type="ORF">BV82_0826</name>
</gene>
<dbReference type="GeneID" id="98282206"/>
<comment type="catalytic activity">
    <reaction evidence="1 6">
        <text>alpha-D-ribose 1,5-bisphosphate + ATP = 5-phospho-alpha-D-ribose 1-diphosphate + ADP</text>
        <dbReference type="Rhea" id="RHEA:20109"/>
        <dbReference type="ChEBI" id="CHEBI:30616"/>
        <dbReference type="ChEBI" id="CHEBI:58017"/>
        <dbReference type="ChEBI" id="CHEBI:68688"/>
        <dbReference type="ChEBI" id="CHEBI:456216"/>
        <dbReference type="EC" id="2.7.4.23"/>
    </reaction>
</comment>
<dbReference type="Pfam" id="PF00625">
    <property type="entry name" value="Guanylate_kin"/>
    <property type="match status" value="1"/>
</dbReference>
<keyword evidence="4 6" id="KW-0547">Nucleotide-binding</keyword>
<dbReference type="GO" id="GO:0006015">
    <property type="term" value="P:5-phosphoribose 1-diphosphate biosynthetic process"/>
    <property type="evidence" value="ECO:0007669"/>
    <property type="project" value="UniProtKB-UniRule"/>
</dbReference>
<reference evidence="8 9" key="1">
    <citation type="journal article" date="2014" name="Genome Announc.">
        <title>Genome Sequence of Pseudomonas sp. Strain P482, a Tomato Rhizosphere Isolate with Broad-Spectrum Antimicrobial Activity.</title>
        <authorList>
            <person name="Krzyzanowska D.M."/>
            <person name="Ossowicki A."/>
            <person name="Jafra S."/>
        </authorList>
    </citation>
    <scope>NUCLEOTIDE SEQUENCE [LARGE SCALE GENOMIC DNA]</scope>
    <source>
        <strain evidence="8 9">P482</strain>
    </source>
</reference>
<dbReference type="SUPFAM" id="SSF52540">
    <property type="entry name" value="P-loop containing nucleoside triphosphate hydrolases"/>
    <property type="match status" value="1"/>
</dbReference>
<comment type="pathway">
    <text evidence="2 6">Metabolic intermediate biosynthesis; 5-phospho-alpha-D-ribose 1-diphosphate biosynthesis; 5-phospho-alpha-D-ribose 1-diphosphate from D-ribose 5-phosphate (route II): step 3/3.</text>
</comment>
<comment type="similarity">
    <text evidence="6">Belongs to the ribose 1,5-bisphosphokinase family.</text>
</comment>
<dbReference type="EMBL" id="CP071706">
    <property type="protein sequence ID" value="KDO01863.2"/>
    <property type="molecule type" value="Genomic_DNA"/>
</dbReference>
<dbReference type="Gene3D" id="3.40.50.300">
    <property type="entry name" value="P-loop containing nucleotide triphosphate hydrolases"/>
    <property type="match status" value="1"/>
</dbReference>
<evidence type="ECO:0000256" key="2">
    <source>
        <dbReference type="ARBA" id="ARBA00005069"/>
    </source>
</evidence>
<keyword evidence="3 6" id="KW-0808">Transferase</keyword>
<protein>
    <recommendedName>
        <fullName evidence="6">Ribose 1,5-bisphosphate phosphokinase PhnN</fullName>
        <ecNumber evidence="6">2.7.4.23</ecNumber>
    </recommendedName>
    <alternativeName>
        <fullName evidence="6">Ribose 1,5-bisphosphokinase</fullName>
    </alternativeName>
</protein>
<dbReference type="GO" id="GO:0019634">
    <property type="term" value="P:organic phosphonate metabolic process"/>
    <property type="evidence" value="ECO:0007669"/>
    <property type="project" value="UniProtKB-UniRule"/>
</dbReference>
<sequence>MQHDASATQRTATPGRLVYLMGPSGAGKDSLIDAARNELQRHNVHVARRVITRSAEAKGEDALGVSAEQFERLSTEGAFALQWRANGLAYGIPVQIDAWLTEGHAVLVNGSRVHLQQARERYPDLLAVLLRVDHHVLRQRLLDRARESAQDIELRLARAQQVRVEDGEVQVLDNSTSLAVAVQRLLALLREQGLLGAN</sequence>
<comment type="function">
    <text evidence="6">Catalyzes the phosphorylation of ribose 1,5-bisphosphate to 5-phospho-D-ribosyl alpha-1-diphosphate (PRPP).</text>
</comment>
<keyword evidence="9" id="KW-1185">Reference proteome</keyword>
<dbReference type="PROSITE" id="PS50052">
    <property type="entry name" value="GUANYLATE_KINASE_2"/>
    <property type="match status" value="1"/>
</dbReference>
<organism evidence="8 9">
    <name type="scientific">Pseudomonas donghuensis</name>
    <dbReference type="NCBI Taxonomy" id="1163398"/>
    <lineage>
        <taxon>Bacteria</taxon>
        <taxon>Pseudomonadati</taxon>
        <taxon>Pseudomonadota</taxon>
        <taxon>Gammaproteobacteria</taxon>
        <taxon>Pseudomonadales</taxon>
        <taxon>Pseudomonadaceae</taxon>
        <taxon>Pseudomonas</taxon>
    </lineage>
</organism>
<evidence type="ECO:0000256" key="5">
    <source>
        <dbReference type="ARBA" id="ARBA00022840"/>
    </source>
</evidence>
<evidence type="ECO:0000256" key="4">
    <source>
        <dbReference type="ARBA" id="ARBA00022741"/>
    </source>
</evidence>
<dbReference type="RefSeq" id="WP_010226673.1">
    <property type="nucleotide sequence ID" value="NZ_CATKPL010000017.1"/>
</dbReference>
<dbReference type="AlphaFoldDB" id="A0AAP0SJQ2"/>
<dbReference type="InterPro" id="IPR012699">
    <property type="entry name" value="PhnN"/>
</dbReference>
<dbReference type="InterPro" id="IPR008145">
    <property type="entry name" value="GK/Ca_channel_bsu"/>
</dbReference>
<dbReference type="Proteomes" id="UP000027121">
    <property type="component" value="Chromosome"/>
</dbReference>
<dbReference type="PANTHER" id="PTHR23117:SF8">
    <property type="entry name" value="RIBOSE 1,5-BISPHOSPHATE PHOSPHOKINASE PHNN"/>
    <property type="match status" value="1"/>
</dbReference>
<evidence type="ECO:0000256" key="3">
    <source>
        <dbReference type="ARBA" id="ARBA00022679"/>
    </source>
</evidence>
<dbReference type="InterPro" id="IPR008144">
    <property type="entry name" value="Guanylate_kin-like_dom"/>
</dbReference>
<dbReference type="NCBIfam" id="NF007485">
    <property type="entry name" value="PRK10078.1"/>
    <property type="match status" value="1"/>
</dbReference>
<dbReference type="GO" id="GO:0005829">
    <property type="term" value="C:cytosol"/>
    <property type="evidence" value="ECO:0007669"/>
    <property type="project" value="TreeGrafter"/>
</dbReference>
<name>A0AAP0SJQ2_9PSED</name>
<evidence type="ECO:0000259" key="7">
    <source>
        <dbReference type="PROSITE" id="PS50052"/>
    </source>
</evidence>
<evidence type="ECO:0000313" key="9">
    <source>
        <dbReference type="Proteomes" id="UP000027121"/>
    </source>
</evidence>
<dbReference type="NCBIfam" id="TIGR02322">
    <property type="entry name" value="phosphon_PhnN"/>
    <property type="match status" value="1"/>
</dbReference>
<proteinExistence type="inferred from homology"/>
<feature type="binding site" evidence="6">
    <location>
        <begin position="22"/>
        <end position="29"/>
    </location>
    <ligand>
        <name>ATP</name>
        <dbReference type="ChEBI" id="CHEBI:30616"/>
    </ligand>
</feature>
<feature type="domain" description="Guanylate kinase-like" evidence="7">
    <location>
        <begin position="15"/>
        <end position="190"/>
    </location>
</feature>
<dbReference type="EC" id="2.7.4.23" evidence="6"/>
<dbReference type="GO" id="GO:0005524">
    <property type="term" value="F:ATP binding"/>
    <property type="evidence" value="ECO:0007669"/>
    <property type="project" value="UniProtKB-KW"/>
</dbReference>
<dbReference type="PANTHER" id="PTHR23117">
    <property type="entry name" value="GUANYLATE KINASE-RELATED"/>
    <property type="match status" value="1"/>
</dbReference>
<reference evidence="8 9" key="2">
    <citation type="journal article" date="2016" name="Front. Microbiol.">
        <title>When Genome-Based Approach Meets the 'Old but Good': Revealing Genes Involved in the Antibacterial Activity of Pseudomonas sp. P482 against Soft Rot Pathogens.</title>
        <authorList>
            <person name="Krzyzanowska D.M."/>
            <person name="Ossowicki A."/>
            <person name="Rajewska M."/>
            <person name="Maciag T."/>
            <person name="Jablonska M."/>
            <person name="Obuchowski M."/>
            <person name="Heeb S."/>
            <person name="Jafra S."/>
        </authorList>
    </citation>
    <scope>NUCLEOTIDE SEQUENCE [LARGE SCALE GENOMIC DNA]</scope>
    <source>
        <strain evidence="8 9">P482</strain>
    </source>
</reference>
<evidence type="ECO:0000256" key="6">
    <source>
        <dbReference type="HAMAP-Rule" id="MF_00836"/>
    </source>
</evidence>
<dbReference type="KEGG" id="pdw:BV82_0826"/>